<dbReference type="InterPro" id="IPR013106">
    <property type="entry name" value="Ig_V-set"/>
</dbReference>
<evidence type="ECO:0000313" key="4">
    <source>
        <dbReference type="Proteomes" id="UP001153714"/>
    </source>
</evidence>
<evidence type="ECO:0000256" key="1">
    <source>
        <dbReference type="SAM" id="SignalP"/>
    </source>
</evidence>
<dbReference type="Proteomes" id="UP001153714">
    <property type="component" value="Chromosome 14"/>
</dbReference>
<dbReference type="InterPro" id="IPR007110">
    <property type="entry name" value="Ig-like_dom"/>
</dbReference>
<dbReference type="AlphaFoldDB" id="A0A9N9QXY6"/>
<reference evidence="3" key="1">
    <citation type="submission" date="2021-12" db="EMBL/GenBank/DDBJ databases">
        <authorList>
            <person name="King R."/>
        </authorList>
    </citation>
    <scope>NUCLEOTIDE SEQUENCE</scope>
</reference>
<protein>
    <recommendedName>
        <fullName evidence="2">Ig-like domain-containing protein</fullName>
    </recommendedName>
</protein>
<dbReference type="PANTHER" id="PTHR21261">
    <property type="entry name" value="BEAT PROTEIN"/>
    <property type="match status" value="1"/>
</dbReference>
<dbReference type="PROSITE" id="PS50835">
    <property type="entry name" value="IG_LIKE"/>
    <property type="match status" value="1"/>
</dbReference>
<feature type="domain" description="Ig-like" evidence="2">
    <location>
        <begin position="20"/>
        <end position="129"/>
    </location>
</feature>
<dbReference type="PANTHER" id="PTHR21261:SF15">
    <property type="entry name" value="BEATEN PATH IIIA, ISOFORM D-RELATED"/>
    <property type="match status" value="1"/>
</dbReference>
<sequence length="287" mass="32713">MRLLCLTVLFLALNQDTVLASVRITELRVEGHVAEGETALLGCKFDMEDDSLYSLRWYKDGREFYRYAPKSIRPTKVFYVPGVNVDLSQSSTNFVTLKHFTRESAGVYRCEVYGESPGFTMVYREKYVAVDLLPKNGPMIIGLQNEYWHGSKMDVNCTTSPSRPEAHLAWYINDQPAPKDYLQGPMIVLPTSHPYSYQAKLNLRFTVYESHFSHGVLTIKCQATIPPLYNKVTSHSFYNPSYQHLMTTKSPSTENSPDHASKSHISVLHLTVQSVLCLIFTHILEIF</sequence>
<dbReference type="OrthoDB" id="10015491at2759"/>
<feature type="chain" id="PRO_5040305271" description="Ig-like domain-containing protein" evidence="1">
    <location>
        <begin position="21"/>
        <end position="287"/>
    </location>
</feature>
<dbReference type="Pfam" id="PF07686">
    <property type="entry name" value="V-set"/>
    <property type="match status" value="1"/>
</dbReference>
<dbReference type="InterPro" id="IPR036179">
    <property type="entry name" value="Ig-like_dom_sf"/>
</dbReference>
<keyword evidence="4" id="KW-1185">Reference proteome</keyword>
<dbReference type="Gene3D" id="2.60.40.10">
    <property type="entry name" value="Immunoglobulins"/>
    <property type="match status" value="2"/>
</dbReference>
<dbReference type="SUPFAM" id="SSF48726">
    <property type="entry name" value="Immunoglobulin"/>
    <property type="match status" value="1"/>
</dbReference>
<feature type="signal peptide" evidence="1">
    <location>
        <begin position="1"/>
        <end position="20"/>
    </location>
</feature>
<dbReference type="EMBL" id="OU893345">
    <property type="protein sequence ID" value="CAG9785550.1"/>
    <property type="molecule type" value="Genomic_DNA"/>
</dbReference>
<evidence type="ECO:0000313" key="3">
    <source>
        <dbReference type="EMBL" id="CAG9785550.1"/>
    </source>
</evidence>
<name>A0A9N9QXY6_9NEOP</name>
<reference evidence="3" key="2">
    <citation type="submission" date="2022-10" db="EMBL/GenBank/DDBJ databases">
        <authorList>
            <consortium name="ENA_rothamsted_submissions"/>
            <consortium name="culmorum"/>
            <person name="King R."/>
        </authorList>
    </citation>
    <scope>NUCLEOTIDE SEQUENCE</scope>
</reference>
<accession>A0A9N9QXY6</accession>
<organism evidence="3 4">
    <name type="scientific">Diatraea saccharalis</name>
    <name type="common">sugarcane borer</name>
    <dbReference type="NCBI Taxonomy" id="40085"/>
    <lineage>
        <taxon>Eukaryota</taxon>
        <taxon>Metazoa</taxon>
        <taxon>Ecdysozoa</taxon>
        <taxon>Arthropoda</taxon>
        <taxon>Hexapoda</taxon>
        <taxon>Insecta</taxon>
        <taxon>Pterygota</taxon>
        <taxon>Neoptera</taxon>
        <taxon>Endopterygota</taxon>
        <taxon>Lepidoptera</taxon>
        <taxon>Glossata</taxon>
        <taxon>Ditrysia</taxon>
        <taxon>Pyraloidea</taxon>
        <taxon>Crambidae</taxon>
        <taxon>Crambinae</taxon>
        <taxon>Diatraea</taxon>
    </lineage>
</organism>
<dbReference type="FunFam" id="2.60.40.10:FF:000437">
    <property type="entry name" value="Beat-IIIc, isoform A"/>
    <property type="match status" value="1"/>
</dbReference>
<keyword evidence="1" id="KW-0732">Signal</keyword>
<evidence type="ECO:0000259" key="2">
    <source>
        <dbReference type="PROSITE" id="PS50835"/>
    </source>
</evidence>
<dbReference type="InterPro" id="IPR013783">
    <property type="entry name" value="Ig-like_fold"/>
</dbReference>
<proteinExistence type="predicted"/>
<gene>
    <name evidence="3" type="ORF">DIATSA_LOCUS3573</name>
</gene>